<dbReference type="RefSeq" id="XP_045962899.1">
    <property type="nucleotide sequence ID" value="XM_046105664.1"/>
</dbReference>
<dbReference type="Gene3D" id="1.20.1740.10">
    <property type="entry name" value="Amino acid/polyamine transporter I"/>
    <property type="match status" value="1"/>
</dbReference>
<comment type="caution">
    <text evidence="7">The sequence shown here is derived from an EMBL/GenBank/DDBJ whole genome shotgun (WGS) entry which is preliminary data.</text>
</comment>
<feature type="transmembrane region" description="Helical" evidence="6">
    <location>
        <begin position="78"/>
        <end position="100"/>
    </location>
</feature>
<evidence type="ECO:0000256" key="6">
    <source>
        <dbReference type="SAM" id="Phobius"/>
    </source>
</evidence>
<dbReference type="PANTHER" id="PTHR45649:SF5">
    <property type="entry name" value="GABA TRANSPORTER (EUROFUNG)-RELATED"/>
    <property type="match status" value="1"/>
</dbReference>
<sequence>MEVFSFAQLFYFSLTHLAVWEEINTGFVLYNGGLNTLSASLAEMASIQPVAGAQYHWTYHLTPSIRRSVTWIQGWSTWFGHATINVSLLAGIANVTILLLEAMIQLNFENYLLMGVINMCAFWIIPWVELITGVLHVCTAEFVFLTNVTSSGWDTVFVTWNPGMLTCVGSFTSFDSAIHMAEEARSAKSAVPKAMFLSIVVNDSLASSTPIVTILLGMTGSTAATTSMATVLFITWLNCDLASIASLSRLTWAWARDAITALGSMALSISYAIAVSSVLYARWSSAGLQLGEWNLGRWGACIHSLALIYTLHVIVFLPFPSTLPFIAANTNHSGPIRVFVFTVAVGLWFVRAKEHWEGPNLTILDFVIAKS</sequence>
<feature type="transmembrane region" description="Helical" evidence="6">
    <location>
        <begin position="259"/>
        <end position="283"/>
    </location>
</feature>
<keyword evidence="5 6" id="KW-0472">Membrane</keyword>
<organism evidence="7 8">
    <name type="scientific">Truncatella angustata</name>
    <dbReference type="NCBI Taxonomy" id="152316"/>
    <lineage>
        <taxon>Eukaryota</taxon>
        <taxon>Fungi</taxon>
        <taxon>Dikarya</taxon>
        <taxon>Ascomycota</taxon>
        <taxon>Pezizomycotina</taxon>
        <taxon>Sordariomycetes</taxon>
        <taxon>Xylariomycetidae</taxon>
        <taxon>Amphisphaeriales</taxon>
        <taxon>Sporocadaceae</taxon>
        <taxon>Truncatella</taxon>
    </lineage>
</organism>
<dbReference type="AlphaFoldDB" id="A0A9P8UVA5"/>
<evidence type="ECO:0008006" key="9">
    <source>
        <dbReference type="Google" id="ProtNLM"/>
    </source>
</evidence>
<proteinExistence type="predicted"/>
<dbReference type="GO" id="GO:0022857">
    <property type="term" value="F:transmembrane transporter activity"/>
    <property type="evidence" value="ECO:0007669"/>
    <property type="project" value="InterPro"/>
</dbReference>
<evidence type="ECO:0000313" key="7">
    <source>
        <dbReference type="EMBL" id="KAH6658665.1"/>
    </source>
</evidence>
<dbReference type="OrthoDB" id="3257095at2759"/>
<keyword evidence="4 6" id="KW-1133">Transmembrane helix</keyword>
<feature type="transmembrane region" description="Helical" evidence="6">
    <location>
        <begin position="295"/>
        <end position="317"/>
    </location>
</feature>
<accession>A0A9P8UVA5</accession>
<dbReference type="PANTHER" id="PTHR45649">
    <property type="entry name" value="AMINO-ACID PERMEASE BAT1"/>
    <property type="match status" value="1"/>
</dbReference>
<dbReference type="Proteomes" id="UP000758603">
    <property type="component" value="Unassembled WGS sequence"/>
</dbReference>
<feature type="transmembrane region" description="Helical" evidence="6">
    <location>
        <begin position="112"/>
        <end position="135"/>
    </location>
</feature>
<evidence type="ECO:0000256" key="1">
    <source>
        <dbReference type="ARBA" id="ARBA00004141"/>
    </source>
</evidence>
<dbReference type="EMBL" id="JAGPXC010000002">
    <property type="protein sequence ID" value="KAH6658665.1"/>
    <property type="molecule type" value="Genomic_DNA"/>
</dbReference>
<keyword evidence="2" id="KW-0813">Transport</keyword>
<comment type="subcellular location">
    <subcellularLocation>
        <location evidence="1">Membrane</location>
        <topology evidence="1">Multi-pass membrane protein</topology>
    </subcellularLocation>
</comment>
<keyword evidence="3 6" id="KW-0812">Transmembrane</keyword>
<evidence type="ECO:0000256" key="2">
    <source>
        <dbReference type="ARBA" id="ARBA00022448"/>
    </source>
</evidence>
<dbReference type="GO" id="GO:0016020">
    <property type="term" value="C:membrane"/>
    <property type="evidence" value="ECO:0007669"/>
    <property type="project" value="UniProtKB-SubCell"/>
</dbReference>
<evidence type="ECO:0000256" key="3">
    <source>
        <dbReference type="ARBA" id="ARBA00022692"/>
    </source>
</evidence>
<evidence type="ECO:0000313" key="8">
    <source>
        <dbReference type="Proteomes" id="UP000758603"/>
    </source>
</evidence>
<evidence type="ECO:0000256" key="5">
    <source>
        <dbReference type="ARBA" id="ARBA00023136"/>
    </source>
</evidence>
<dbReference type="GeneID" id="70134555"/>
<reference evidence="7" key="1">
    <citation type="journal article" date="2021" name="Nat. Commun.">
        <title>Genetic determinants of endophytism in the Arabidopsis root mycobiome.</title>
        <authorList>
            <person name="Mesny F."/>
            <person name="Miyauchi S."/>
            <person name="Thiergart T."/>
            <person name="Pickel B."/>
            <person name="Atanasova L."/>
            <person name="Karlsson M."/>
            <person name="Huettel B."/>
            <person name="Barry K.W."/>
            <person name="Haridas S."/>
            <person name="Chen C."/>
            <person name="Bauer D."/>
            <person name="Andreopoulos W."/>
            <person name="Pangilinan J."/>
            <person name="LaButti K."/>
            <person name="Riley R."/>
            <person name="Lipzen A."/>
            <person name="Clum A."/>
            <person name="Drula E."/>
            <person name="Henrissat B."/>
            <person name="Kohler A."/>
            <person name="Grigoriev I.V."/>
            <person name="Martin F.M."/>
            <person name="Hacquard S."/>
        </authorList>
    </citation>
    <scope>NUCLEOTIDE SEQUENCE</scope>
    <source>
        <strain evidence="7">MPI-SDFR-AT-0073</strain>
    </source>
</reference>
<keyword evidence="8" id="KW-1185">Reference proteome</keyword>
<protein>
    <recommendedName>
        <fullName evidence="9">Choline transport protein</fullName>
    </recommendedName>
</protein>
<gene>
    <name evidence="7" type="ORF">BKA67DRAFT_635765</name>
</gene>
<name>A0A9P8UVA5_9PEZI</name>
<evidence type="ECO:0000256" key="4">
    <source>
        <dbReference type="ARBA" id="ARBA00022989"/>
    </source>
</evidence>